<sequence length="186" mass="19762">MCTPVRVHVRVSIVCVMGALGAVWTAPLPLPWAPAPSIYLREEGAAFPFCRVCVLRPHRGKWRSWDVNLGRQGRGLLGCGPCPSGKPRVHLQRTRSGAGAGAGGLPTQGSMRGCPFLGSSAAKCSLLLRSPSQGEASPWLPVFVTHPVHHQQLACVSGWLGTSLLEATCLGPHGGSWWGHHPGSRE</sequence>
<dbReference type="GeneTree" id="ENSGT00860000136327"/>
<dbReference type="Ensembl" id="ENSPPYT00000007309.2">
    <property type="protein sequence ID" value="ENSPPYP00000007029.1"/>
    <property type="gene ID" value="ENSPPYG00000006186.2"/>
</dbReference>
<accession>A0A2J8SZA2</accession>
<reference evidence="1" key="2">
    <citation type="submission" date="2017-12" db="EMBL/GenBank/DDBJ databases">
        <title>High-resolution comparative analysis of great ape genomes.</title>
        <authorList>
            <person name="Pollen A."/>
            <person name="Hastie A."/>
            <person name="Hormozdiari F."/>
            <person name="Dougherty M."/>
            <person name="Liu R."/>
            <person name="Chaisson M."/>
            <person name="Hoppe E."/>
            <person name="Hill C."/>
            <person name="Pang A."/>
            <person name="Hillier L."/>
            <person name="Baker C."/>
            <person name="Armstrong J."/>
            <person name="Shendure J."/>
            <person name="Paten B."/>
            <person name="Wilson R."/>
            <person name="Chao H."/>
            <person name="Schneider V."/>
            <person name="Ventura M."/>
            <person name="Kronenberg Z."/>
            <person name="Murali S."/>
            <person name="Gordon D."/>
            <person name="Cantsilieris S."/>
            <person name="Munson K."/>
            <person name="Nelson B."/>
            <person name="Raja A."/>
            <person name="Underwood J."/>
            <person name="Diekhans M."/>
            <person name="Fiddes I."/>
            <person name="Haussler D."/>
            <person name="Eichler E."/>
        </authorList>
    </citation>
    <scope>NUCLEOTIDE SEQUENCE [LARGE SCALE GENOMIC DNA]</scope>
    <source>
        <strain evidence="1">Susie</strain>
    </source>
</reference>
<dbReference type="Proteomes" id="UP000001595">
    <property type="component" value="Chromosome 14"/>
</dbReference>
<evidence type="ECO:0000313" key="3">
    <source>
        <dbReference type="Proteomes" id="UP000001595"/>
    </source>
</evidence>
<dbReference type="OMA" id="RGKWRSW"/>
<reference evidence="2" key="3">
    <citation type="submission" date="2025-05" db="UniProtKB">
        <authorList>
            <consortium name="Ensembl"/>
        </authorList>
    </citation>
    <scope>IDENTIFICATION</scope>
</reference>
<protein>
    <submittedName>
        <fullName evidence="1">TMEM179 isoform 7</fullName>
    </submittedName>
</protein>
<name>H2NMD8_PONAB</name>
<reference evidence="2 3" key="1">
    <citation type="submission" date="2008-02" db="EMBL/GenBank/DDBJ databases">
        <title>A 6x draft sequence assembly of the Pongo pygmaeus abelii genome.</title>
        <authorList>
            <person name="Wilson R.K."/>
            <person name="Mardis E."/>
        </authorList>
    </citation>
    <scope>NUCLEOTIDE SEQUENCE [LARGE SCALE GENOMIC DNA]</scope>
</reference>
<dbReference type="AlphaFoldDB" id="H2NMD8"/>
<evidence type="ECO:0000313" key="1">
    <source>
        <dbReference type="EMBL" id="PNJ26095.1"/>
    </source>
</evidence>
<dbReference type="EMBL" id="NDHI03003534">
    <property type="protein sequence ID" value="PNJ26095.1"/>
    <property type="molecule type" value="Genomic_DNA"/>
</dbReference>
<proteinExistence type="predicted"/>
<dbReference type="HOGENOM" id="CLU_1481493_0_0_1"/>
<keyword evidence="3" id="KW-1185">Reference proteome</keyword>
<organism evidence="2 3">
    <name type="scientific">Pongo abelii</name>
    <name type="common">Sumatran orangutan</name>
    <name type="synonym">Pongo pygmaeus abelii</name>
    <dbReference type="NCBI Taxonomy" id="9601"/>
    <lineage>
        <taxon>Eukaryota</taxon>
        <taxon>Metazoa</taxon>
        <taxon>Chordata</taxon>
        <taxon>Craniata</taxon>
        <taxon>Vertebrata</taxon>
        <taxon>Euteleostomi</taxon>
        <taxon>Mammalia</taxon>
        <taxon>Eutheria</taxon>
        <taxon>Euarchontoglires</taxon>
        <taxon>Primates</taxon>
        <taxon>Haplorrhini</taxon>
        <taxon>Catarrhini</taxon>
        <taxon>Hominidae</taxon>
        <taxon>Pongo</taxon>
    </lineage>
</organism>
<accession>A0A6D2W7Z7</accession>
<accession>H2NMD8</accession>
<gene>
    <name evidence="1" type="ORF">CR201_G0039066</name>
</gene>
<evidence type="ECO:0000313" key="2">
    <source>
        <dbReference type="Ensembl" id="ENSPPYP00000007029.1"/>
    </source>
</evidence>